<feature type="binding site" evidence="8">
    <location>
        <begin position="16"/>
        <end position="24"/>
    </location>
    <ligand>
        <name>ATP</name>
        <dbReference type="ChEBI" id="CHEBI:30616"/>
    </ligand>
</feature>
<evidence type="ECO:0000313" key="10">
    <source>
        <dbReference type="EMBL" id="MFC4110687.1"/>
    </source>
</evidence>
<dbReference type="Proteomes" id="UP001595868">
    <property type="component" value="Unassembled WGS sequence"/>
</dbReference>
<evidence type="ECO:0000256" key="5">
    <source>
        <dbReference type="ARBA" id="ARBA00022840"/>
    </source>
</evidence>
<dbReference type="HAMAP" id="MF_00238">
    <property type="entry name" value="Cytidyl_kinase_type1"/>
    <property type="match status" value="1"/>
</dbReference>
<comment type="subcellular location">
    <subcellularLocation>
        <location evidence="8">Cytoplasm</location>
    </subcellularLocation>
</comment>
<dbReference type="RefSeq" id="WP_377553326.1">
    <property type="nucleotide sequence ID" value="NZ_JBHSBN010000052.1"/>
</dbReference>
<comment type="catalytic activity">
    <reaction evidence="7 8">
        <text>CMP + ATP = CDP + ADP</text>
        <dbReference type="Rhea" id="RHEA:11600"/>
        <dbReference type="ChEBI" id="CHEBI:30616"/>
        <dbReference type="ChEBI" id="CHEBI:58069"/>
        <dbReference type="ChEBI" id="CHEBI:60377"/>
        <dbReference type="ChEBI" id="CHEBI:456216"/>
        <dbReference type="EC" id="2.7.4.25"/>
    </reaction>
</comment>
<keyword evidence="5 8" id="KW-0067">ATP-binding</keyword>
<dbReference type="InterPro" id="IPR003136">
    <property type="entry name" value="Cytidylate_kin"/>
</dbReference>
<comment type="catalytic activity">
    <reaction evidence="6 8">
        <text>dCMP + ATP = dCDP + ADP</text>
        <dbReference type="Rhea" id="RHEA:25094"/>
        <dbReference type="ChEBI" id="CHEBI:30616"/>
        <dbReference type="ChEBI" id="CHEBI:57566"/>
        <dbReference type="ChEBI" id="CHEBI:58593"/>
        <dbReference type="ChEBI" id="CHEBI:456216"/>
        <dbReference type="EC" id="2.7.4.25"/>
    </reaction>
</comment>
<feature type="domain" description="Cytidylate kinase" evidence="9">
    <location>
        <begin position="12"/>
        <end position="220"/>
    </location>
</feature>
<dbReference type="EMBL" id="JBHSBN010000052">
    <property type="protein sequence ID" value="MFC4110687.1"/>
    <property type="molecule type" value="Genomic_DNA"/>
</dbReference>
<dbReference type="GO" id="GO:0016301">
    <property type="term" value="F:kinase activity"/>
    <property type="evidence" value="ECO:0007669"/>
    <property type="project" value="UniProtKB-KW"/>
</dbReference>
<evidence type="ECO:0000256" key="8">
    <source>
        <dbReference type="HAMAP-Rule" id="MF_00238"/>
    </source>
</evidence>
<evidence type="ECO:0000256" key="1">
    <source>
        <dbReference type="ARBA" id="ARBA00009427"/>
    </source>
</evidence>
<proteinExistence type="inferred from homology"/>
<evidence type="ECO:0000256" key="3">
    <source>
        <dbReference type="ARBA" id="ARBA00022741"/>
    </source>
</evidence>
<dbReference type="PANTHER" id="PTHR21299">
    <property type="entry name" value="CYTIDYLATE KINASE/PANTOATE-BETA-ALANINE LIGASE"/>
    <property type="match status" value="1"/>
</dbReference>
<protein>
    <recommendedName>
        <fullName evidence="8">Cytidylate kinase</fullName>
        <shortName evidence="8">CK</shortName>
        <ecNumber evidence="8">2.7.4.25</ecNumber>
    </recommendedName>
    <alternativeName>
        <fullName evidence="8">Cytidine monophosphate kinase</fullName>
        <shortName evidence="8">CMP kinase</shortName>
    </alternativeName>
</protein>
<evidence type="ECO:0000256" key="4">
    <source>
        <dbReference type="ARBA" id="ARBA00022777"/>
    </source>
</evidence>
<keyword evidence="3 8" id="KW-0547">Nucleotide-binding</keyword>
<evidence type="ECO:0000256" key="7">
    <source>
        <dbReference type="ARBA" id="ARBA00048478"/>
    </source>
</evidence>
<dbReference type="PANTHER" id="PTHR21299:SF2">
    <property type="entry name" value="CYTIDYLATE KINASE"/>
    <property type="match status" value="1"/>
</dbReference>
<dbReference type="EC" id="2.7.4.25" evidence="8"/>
<organism evidence="10 11">
    <name type="scientific">Micromonospora zhanjiangensis</name>
    <dbReference type="NCBI Taxonomy" id="1522057"/>
    <lineage>
        <taxon>Bacteria</taxon>
        <taxon>Bacillati</taxon>
        <taxon>Actinomycetota</taxon>
        <taxon>Actinomycetes</taxon>
        <taxon>Micromonosporales</taxon>
        <taxon>Micromonosporaceae</taxon>
        <taxon>Micromonospora</taxon>
    </lineage>
</organism>
<evidence type="ECO:0000313" key="11">
    <source>
        <dbReference type="Proteomes" id="UP001595868"/>
    </source>
</evidence>
<dbReference type="CDD" id="cd02020">
    <property type="entry name" value="CMPK"/>
    <property type="match status" value="1"/>
</dbReference>
<dbReference type="InterPro" id="IPR027417">
    <property type="entry name" value="P-loop_NTPase"/>
</dbReference>
<keyword evidence="2 8" id="KW-0808">Transferase</keyword>
<keyword evidence="8" id="KW-0963">Cytoplasm</keyword>
<evidence type="ECO:0000256" key="6">
    <source>
        <dbReference type="ARBA" id="ARBA00047615"/>
    </source>
</evidence>
<gene>
    <name evidence="8 10" type="primary">cmk</name>
    <name evidence="10" type="ORF">ACFOX0_32840</name>
</gene>
<keyword evidence="11" id="KW-1185">Reference proteome</keyword>
<name>A0ABV8KXU3_9ACTN</name>
<evidence type="ECO:0000256" key="2">
    <source>
        <dbReference type="ARBA" id="ARBA00022679"/>
    </source>
</evidence>
<keyword evidence="4 8" id="KW-0418">Kinase</keyword>
<dbReference type="InterPro" id="IPR011994">
    <property type="entry name" value="Cytidylate_kinase_dom"/>
</dbReference>
<dbReference type="SUPFAM" id="SSF52540">
    <property type="entry name" value="P-loop containing nucleoside triphosphate hydrolases"/>
    <property type="match status" value="1"/>
</dbReference>
<comment type="caution">
    <text evidence="10">The sequence shown here is derived from an EMBL/GenBank/DDBJ whole genome shotgun (WGS) entry which is preliminary data.</text>
</comment>
<reference evidence="11" key="1">
    <citation type="journal article" date="2019" name="Int. J. Syst. Evol. Microbiol.">
        <title>The Global Catalogue of Microorganisms (GCM) 10K type strain sequencing project: providing services to taxonomists for standard genome sequencing and annotation.</title>
        <authorList>
            <consortium name="The Broad Institute Genomics Platform"/>
            <consortium name="The Broad Institute Genome Sequencing Center for Infectious Disease"/>
            <person name="Wu L."/>
            <person name="Ma J."/>
        </authorList>
    </citation>
    <scope>NUCLEOTIDE SEQUENCE [LARGE SCALE GENOMIC DNA]</scope>
    <source>
        <strain evidence="11">2902at01</strain>
    </source>
</reference>
<comment type="similarity">
    <text evidence="1 8">Belongs to the cytidylate kinase family. Type 1 subfamily.</text>
</comment>
<accession>A0ABV8KXU3</accession>
<dbReference type="Gene3D" id="3.40.50.300">
    <property type="entry name" value="P-loop containing nucleotide triphosphate hydrolases"/>
    <property type="match status" value="1"/>
</dbReference>
<dbReference type="NCBIfam" id="TIGR00017">
    <property type="entry name" value="cmk"/>
    <property type="match status" value="1"/>
</dbReference>
<evidence type="ECO:0000259" key="9">
    <source>
        <dbReference type="Pfam" id="PF02224"/>
    </source>
</evidence>
<dbReference type="Pfam" id="PF02224">
    <property type="entry name" value="Cytidylate_kin"/>
    <property type="match status" value="1"/>
</dbReference>
<sequence>MAEKVPNGRCVVAVDGPSGSGKSTVSRRLAGAIDARYLDTGAMYRAVTWAVLRFGIDPQDADRIGKVVGEIDLEIGVDPQAPSVRADGVAVDQEIRGPEVTAAVSAVAAVPAVRHLMVARQREIIAAAGRIVVEGRDIGAVVAPDADLKVYLTASADARARRRSAEYAADVTATAADLARRDTFDSSRAASPLRQADDAVVLDTTELGIDEVVARLLELLRDTDGGTA</sequence>